<dbReference type="EMBL" id="CP017146">
    <property type="protein sequence ID" value="QHO70755.1"/>
    <property type="molecule type" value="Genomic_DNA"/>
</dbReference>
<protein>
    <recommendedName>
        <fullName evidence="3">DUF6458 domain-containing protein</fullName>
    </recommendedName>
</protein>
<dbReference type="AlphaFoldDB" id="A0A7L5ALQ5"/>
<evidence type="ECO:0000313" key="4">
    <source>
        <dbReference type="EMBL" id="QHO70755.1"/>
    </source>
</evidence>
<keyword evidence="2" id="KW-0472">Membrane</keyword>
<dbReference type="Pfam" id="PF20059">
    <property type="entry name" value="DUF6458"/>
    <property type="match status" value="1"/>
</dbReference>
<feature type="transmembrane region" description="Helical" evidence="2">
    <location>
        <begin position="31"/>
        <end position="52"/>
    </location>
</feature>
<evidence type="ECO:0000256" key="2">
    <source>
        <dbReference type="SAM" id="Phobius"/>
    </source>
</evidence>
<keyword evidence="2" id="KW-1133">Transmembrane helix</keyword>
<keyword evidence="5" id="KW-1185">Reference proteome</keyword>
<accession>A0A7L5ALQ5</accession>
<evidence type="ECO:0000259" key="3">
    <source>
        <dbReference type="Pfam" id="PF20059"/>
    </source>
</evidence>
<dbReference type="InterPro" id="IPR045597">
    <property type="entry name" value="DUF6458"/>
</dbReference>
<evidence type="ECO:0000256" key="1">
    <source>
        <dbReference type="SAM" id="MobiDB-lite"/>
    </source>
</evidence>
<sequence length="85" mass="9118">MGIGTGIFLFVVGAILTFALNFETSVINLDLVGYILMAAGAVVFIISLVLVMRKRSSVSTVRQVDNGGADRVTQRETRSDTDPLV</sequence>
<organism evidence="4 5">
    <name type="scientific">Marisediminicola antarctica</name>
    <dbReference type="NCBI Taxonomy" id="674079"/>
    <lineage>
        <taxon>Bacteria</taxon>
        <taxon>Bacillati</taxon>
        <taxon>Actinomycetota</taxon>
        <taxon>Actinomycetes</taxon>
        <taxon>Micrococcales</taxon>
        <taxon>Microbacteriaceae</taxon>
        <taxon>Marisediminicola</taxon>
    </lineage>
</organism>
<reference evidence="4 5" key="1">
    <citation type="submission" date="2016-09" db="EMBL/GenBank/DDBJ databases">
        <title>Complete genome sequence of microbes from the polar regions.</title>
        <authorList>
            <person name="Liao L."/>
            <person name="Chen B."/>
        </authorList>
    </citation>
    <scope>NUCLEOTIDE SEQUENCE [LARGE SCALE GENOMIC DNA]</scope>
    <source>
        <strain evidence="4 5">ZS314</strain>
    </source>
</reference>
<proteinExistence type="predicted"/>
<dbReference type="RefSeq" id="WP_161887148.1">
    <property type="nucleotide sequence ID" value="NZ_CP017146.1"/>
</dbReference>
<dbReference type="KEGG" id="mant:BHD05_14980"/>
<dbReference type="Proteomes" id="UP000464507">
    <property type="component" value="Chromosome"/>
</dbReference>
<gene>
    <name evidence="4" type="ORF">BHD05_14980</name>
</gene>
<feature type="compositionally biased region" description="Basic and acidic residues" evidence="1">
    <location>
        <begin position="72"/>
        <end position="85"/>
    </location>
</feature>
<feature type="region of interest" description="Disordered" evidence="1">
    <location>
        <begin position="61"/>
        <end position="85"/>
    </location>
</feature>
<name>A0A7L5ALQ5_9MICO</name>
<dbReference type="OrthoDB" id="4775046at2"/>
<evidence type="ECO:0000313" key="5">
    <source>
        <dbReference type="Proteomes" id="UP000464507"/>
    </source>
</evidence>
<keyword evidence="2" id="KW-0812">Transmembrane</keyword>
<feature type="domain" description="DUF6458" evidence="3">
    <location>
        <begin position="1"/>
        <end position="77"/>
    </location>
</feature>